<evidence type="ECO:0000256" key="4">
    <source>
        <dbReference type="ARBA" id="ARBA00022982"/>
    </source>
</evidence>
<evidence type="ECO:0000256" key="2">
    <source>
        <dbReference type="ARBA" id="ARBA00022617"/>
    </source>
</evidence>
<feature type="signal peptide" evidence="7">
    <location>
        <begin position="1"/>
        <end position="25"/>
    </location>
</feature>
<keyword evidence="4" id="KW-0249">Electron transport</keyword>
<keyword evidence="5 6" id="KW-0408">Iron</keyword>
<comment type="PTM">
    <text evidence="6">Binds 1 heme c group covalently per subunit.</text>
</comment>
<dbReference type="Proteomes" id="UP000027466">
    <property type="component" value="Unassembled WGS sequence"/>
</dbReference>
<dbReference type="InterPro" id="IPR036909">
    <property type="entry name" value="Cyt_c-like_dom_sf"/>
</dbReference>
<dbReference type="STRING" id="60547.GCA_000751215_00935"/>
<keyword evidence="10" id="KW-1185">Reference proteome</keyword>
<protein>
    <submittedName>
        <fullName evidence="9">Cytochrome C</fullName>
    </submittedName>
</protein>
<feature type="chain" id="PRO_5007372479" evidence="7">
    <location>
        <begin position="26"/>
        <end position="111"/>
    </location>
</feature>
<evidence type="ECO:0000313" key="9">
    <source>
        <dbReference type="EMBL" id="KDR44400.1"/>
    </source>
</evidence>
<dbReference type="GO" id="GO:0009055">
    <property type="term" value="F:electron transfer activity"/>
    <property type="evidence" value="ECO:0007669"/>
    <property type="project" value="InterPro"/>
</dbReference>
<keyword evidence="1" id="KW-0813">Transport</keyword>
<feature type="domain" description="Cytochrome c" evidence="8">
    <location>
        <begin position="22"/>
        <end position="111"/>
    </location>
</feature>
<name>A0A069PV05_9BURK</name>
<keyword evidence="3 6" id="KW-0479">Metal-binding</keyword>
<gene>
    <name evidence="9" type="ORF">BG61_11850</name>
</gene>
<accession>A0A069PV05</accession>
<evidence type="ECO:0000256" key="5">
    <source>
        <dbReference type="ARBA" id="ARBA00023004"/>
    </source>
</evidence>
<dbReference type="PRINTS" id="PR00606">
    <property type="entry name" value="CYTCHROMECID"/>
</dbReference>
<dbReference type="Pfam" id="PF00034">
    <property type="entry name" value="Cytochrom_C"/>
    <property type="match status" value="1"/>
</dbReference>
<evidence type="ECO:0000256" key="6">
    <source>
        <dbReference type="PIRSR" id="PIRSR602324-1"/>
    </source>
</evidence>
<dbReference type="SUPFAM" id="SSF46626">
    <property type="entry name" value="Cytochrome c"/>
    <property type="match status" value="1"/>
</dbReference>
<feature type="binding site" description="covalent" evidence="6">
    <location>
        <position position="44"/>
    </location>
    <ligand>
        <name>heme c</name>
        <dbReference type="ChEBI" id="CHEBI:61717"/>
    </ligand>
</feature>
<proteinExistence type="predicted"/>
<evidence type="ECO:0000256" key="1">
    <source>
        <dbReference type="ARBA" id="ARBA00022448"/>
    </source>
</evidence>
<organism evidence="9 10">
    <name type="scientific">Caballeronia glathei</name>
    <dbReference type="NCBI Taxonomy" id="60547"/>
    <lineage>
        <taxon>Bacteria</taxon>
        <taxon>Pseudomonadati</taxon>
        <taxon>Pseudomonadota</taxon>
        <taxon>Betaproteobacteria</taxon>
        <taxon>Burkholderiales</taxon>
        <taxon>Burkholderiaceae</taxon>
        <taxon>Caballeronia</taxon>
    </lineage>
</organism>
<dbReference type="InterPro" id="IPR002324">
    <property type="entry name" value="Cyt_c_ID"/>
</dbReference>
<evidence type="ECO:0000256" key="3">
    <source>
        <dbReference type="ARBA" id="ARBA00022723"/>
    </source>
</evidence>
<dbReference type="GO" id="GO:0020037">
    <property type="term" value="F:heme binding"/>
    <property type="evidence" value="ECO:0007669"/>
    <property type="project" value="InterPro"/>
</dbReference>
<sequence>MITTRQRAGLFAALVLMAAGGTANAQGDTSMLKFAERENCMSCHSVSRTFMGPSFHSIAAKYANVEGAHRQLARKIAEGGVGVWGQVPMPANTQLTPSQALALADWILSLH</sequence>
<keyword evidence="7" id="KW-0732">Signal</keyword>
<dbReference type="AlphaFoldDB" id="A0A069PV05"/>
<dbReference type="RefSeq" id="WP_035926392.1">
    <property type="nucleotide sequence ID" value="NZ_CADFFX010000008.1"/>
</dbReference>
<feature type="binding site" description="covalent" evidence="6">
    <location>
        <position position="40"/>
    </location>
    <ligand>
        <name>heme c</name>
        <dbReference type="ChEBI" id="CHEBI:61717"/>
    </ligand>
</feature>
<dbReference type="Gene3D" id="1.10.760.10">
    <property type="entry name" value="Cytochrome c-like domain"/>
    <property type="match status" value="1"/>
</dbReference>
<reference evidence="9 10" key="1">
    <citation type="submission" date="2014-03" db="EMBL/GenBank/DDBJ databases">
        <title>Draft Genome Sequences of Four Burkholderia Strains.</title>
        <authorList>
            <person name="Liu X.Y."/>
            <person name="Li C.X."/>
            <person name="Xu J.H."/>
        </authorList>
    </citation>
    <scope>NUCLEOTIDE SEQUENCE [LARGE SCALE GENOMIC DNA]</scope>
    <source>
        <strain evidence="9 10">DSM 50014</strain>
    </source>
</reference>
<evidence type="ECO:0000259" key="8">
    <source>
        <dbReference type="PROSITE" id="PS51007"/>
    </source>
</evidence>
<dbReference type="PROSITE" id="PS51007">
    <property type="entry name" value="CYTC"/>
    <property type="match status" value="1"/>
</dbReference>
<evidence type="ECO:0000256" key="7">
    <source>
        <dbReference type="SAM" id="SignalP"/>
    </source>
</evidence>
<comment type="caution">
    <text evidence="9">The sequence shown here is derived from an EMBL/GenBank/DDBJ whole genome shotgun (WGS) entry which is preliminary data.</text>
</comment>
<dbReference type="GO" id="GO:0005506">
    <property type="term" value="F:iron ion binding"/>
    <property type="evidence" value="ECO:0007669"/>
    <property type="project" value="InterPro"/>
</dbReference>
<evidence type="ECO:0000313" key="10">
    <source>
        <dbReference type="Proteomes" id="UP000027466"/>
    </source>
</evidence>
<keyword evidence="2 6" id="KW-0349">Heme</keyword>
<dbReference type="EMBL" id="JFHC01000002">
    <property type="protein sequence ID" value="KDR44400.1"/>
    <property type="molecule type" value="Genomic_DNA"/>
</dbReference>
<feature type="binding site" description="covalent" evidence="6">
    <location>
        <position position="89"/>
    </location>
    <ligand>
        <name>heme c</name>
        <dbReference type="ChEBI" id="CHEBI:61717"/>
    </ligand>
</feature>
<dbReference type="InterPro" id="IPR009056">
    <property type="entry name" value="Cyt_c-like_dom"/>
</dbReference>